<dbReference type="AlphaFoldDB" id="A0A328BBS8"/>
<proteinExistence type="predicted"/>
<accession>A0A328BBS8</accession>
<protein>
    <submittedName>
        <fullName evidence="1">Uncharacterized protein</fullName>
    </submittedName>
</protein>
<dbReference type="Proteomes" id="UP000249524">
    <property type="component" value="Unassembled WGS sequence"/>
</dbReference>
<comment type="caution">
    <text evidence="1">The sequence shown here is derived from an EMBL/GenBank/DDBJ whole genome shotgun (WGS) entry which is preliminary data.</text>
</comment>
<evidence type="ECO:0000313" key="2">
    <source>
        <dbReference type="Proteomes" id="UP000249524"/>
    </source>
</evidence>
<reference evidence="1 2" key="1">
    <citation type="submission" date="2018-05" db="EMBL/GenBank/DDBJ databases">
        <authorList>
            <person name="Lanie J.A."/>
            <person name="Ng W.-L."/>
            <person name="Kazmierczak K.M."/>
            <person name="Andrzejewski T.M."/>
            <person name="Davidsen T.M."/>
            <person name="Wayne K.J."/>
            <person name="Tettelin H."/>
            <person name="Glass J.I."/>
            <person name="Rusch D."/>
            <person name="Podicherti R."/>
            <person name="Tsui H.-C.T."/>
            <person name="Winkler M.E."/>
        </authorList>
    </citation>
    <scope>NUCLEOTIDE SEQUENCE [LARGE SCALE GENOMIC DNA]</scope>
    <source>
        <strain evidence="1 2">BUT-10</strain>
    </source>
</reference>
<evidence type="ECO:0000313" key="1">
    <source>
        <dbReference type="EMBL" id="RAK64960.1"/>
    </source>
</evidence>
<name>A0A328BBS8_9CAUL</name>
<organism evidence="1 2">
    <name type="scientific">Phenylobacterium kunshanense</name>
    <dbReference type="NCBI Taxonomy" id="1445034"/>
    <lineage>
        <taxon>Bacteria</taxon>
        <taxon>Pseudomonadati</taxon>
        <taxon>Pseudomonadota</taxon>
        <taxon>Alphaproteobacteria</taxon>
        <taxon>Caulobacterales</taxon>
        <taxon>Caulobacteraceae</taxon>
        <taxon>Phenylobacterium</taxon>
    </lineage>
</organism>
<dbReference type="RefSeq" id="WP_111276498.1">
    <property type="nucleotide sequence ID" value="NZ_QFYS01000005.1"/>
</dbReference>
<keyword evidence="2" id="KW-1185">Reference proteome</keyword>
<dbReference type="OrthoDB" id="7205828at2"/>
<dbReference type="EMBL" id="QFYS01000005">
    <property type="protein sequence ID" value="RAK64960.1"/>
    <property type="molecule type" value="Genomic_DNA"/>
</dbReference>
<sequence length="73" mass="7609">MTISTIERAYQLARSGEVADLPSLKRRLASEGCRAVDALLAPRTLSGHLAAICAATFKATRGESADAVAHGGR</sequence>
<gene>
    <name evidence="1" type="ORF">DJ019_13220</name>
</gene>